<sequence length="97" mass="10234">MGFHSAEAVAFVLAVGRSHDMPEESFGLVVDRKNDYGSVSLAGLLFSLFQMWGVSLCLWLMAYLKACAVAGGCEAGEVERSCRGTAARNNAVAGTAE</sequence>
<dbReference type="KEGG" id="saci:Sinac_6437"/>
<organism evidence="2 3">
    <name type="scientific">Singulisphaera acidiphila (strain ATCC BAA-1392 / DSM 18658 / VKM B-2454 / MOB10)</name>
    <dbReference type="NCBI Taxonomy" id="886293"/>
    <lineage>
        <taxon>Bacteria</taxon>
        <taxon>Pseudomonadati</taxon>
        <taxon>Planctomycetota</taxon>
        <taxon>Planctomycetia</taxon>
        <taxon>Isosphaerales</taxon>
        <taxon>Isosphaeraceae</taxon>
        <taxon>Singulisphaera</taxon>
    </lineage>
</organism>
<gene>
    <name evidence="2" type="ordered locus">Sinac_6437</name>
</gene>
<reference evidence="2 3" key="1">
    <citation type="submission" date="2012-02" db="EMBL/GenBank/DDBJ databases">
        <title>Complete sequence of chromosome of Singulisphaera acidiphila DSM 18658.</title>
        <authorList>
            <consortium name="US DOE Joint Genome Institute (JGI-PGF)"/>
            <person name="Lucas S."/>
            <person name="Copeland A."/>
            <person name="Lapidus A."/>
            <person name="Glavina del Rio T."/>
            <person name="Dalin E."/>
            <person name="Tice H."/>
            <person name="Bruce D."/>
            <person name="Goodwin L."/>
            <person name="Pitluck S."/>
            <person name="Peters L."/>
            <person name="Ovchinnikova G."/>
            <person name="Chertkov O."/>
            <person name="Kyrpides N."/>
            <person name="Mavromatis K."/>
            <person name="Ivanova N."/>
            <person name="Brettin T."/>
            <person name="Detter J.C."/>
            <person name="Han C."/>
            <person name="Larimer F."/>
            <person name="Land M."/>
            <person name="Hauser L."/>
            <person name="Markowitz V."/>
            <person name="Cheng J.-F."/>
            <person name="Hugenholtz P."/>
            <person name="Woyke T."/>
            <person name="Wu D."/>
            <person name="Tindall B."/>
            <person name="Pomrenke H."/>
            <person name="Brambilla E."/>
            <person name="Klenk H.-P."/>
            <person name="Eisen J.A."/>
        </authorList>
    </citation>
    <scope>NUCLEOTIDE SEQUENCE [LARGE SCALE GENOMIC DNA]</scope>
    <source>
        <strain evidence="3">ATCC BAA-1392 / DSM 18658 / VKM B-2454 / MOB10</strain>
    </source>
</reference>
<protein>
    <submittedName>
        <fullName evidence="2">Uncharacterized protein</fullName>
    </submittedName>
</protein>
<keyword evidence="1" id="KW-0812">Transmembrane</keyword>
<dbReference type="AlphaFoldDB" id="L0DMN6"/>
<feature type="transmembrane region" description="Helical" evidence="1">
    <location>
        <begin position="41"/>
        <end position="64"/>
    </location>
</feature>
<keyword evidence="3" id="KW-1185">Reference proteome</keyword>
<accession>L0DMN6</accession>
<name>L0DMN6_SINAD</name>
<keyword evidence="1" id="KW-1133">Transmembrane helix</keyword>
<dbReference type="Proteomes" id="UP000010798">
    <property type="component" value="Chromosome"/>
</dbReference>
<dbReference type="EMBL" id="CP003364">
    <property type="protein sequence ID" value="AGA30517.1"/>
    <property type="molecule type" value="Genomic_DNA"/>
</dbReference>
<evidence type="ECO:0000313" key="2">
    <source>
        <dbReference type="EMBL" id="AGA30517.1"/>
    </source>
</evidence>
<keyword evidence="1" id="KW-0472">Membrane</keyword>
<evidence type="ECO:0000256" key="1">
    <source>
        <dbReference type="SAM" id="Phobius"/>
    </source>
</evidence>
<proteinExistence type="predicted"/>
<evidence type="ECO:0000313" key="3">
    <source>
        <dbReference type="Proteomes" id="UP000010798"/>
    </source>
</evidence>
<dbReference type="HOGENOM" id="CLU_2345153_0_0_0"/>